<evidence type="ECO:0000313" key="10">
    <source>
        <dbReference type="EMBL" id="OQV25994.1"/>
    </source>
</evidence>
<keyword evidence="2" id="KW-0479">Metal-binding</keyword>
<comment type="similarity">
    <text evidence="6">Belongs to the BCD1 family.</text>
</comment>
<dbReference type="Pfam" id="PF25790">
    <property type="entry name" value="BCD1"/>
    <property type="match status" value="1"/>
</dbReference>
<evidence type="ECO:0000256" key="3">
    <source>
        <dbReference type="ARBA" id="ARBA00022771"/>
    </source>
</evidence>
<sequence length="281" mass="31923">MNAILEHYTPPSSKISERICEMCTENASKYRCPRCEMATCSLPCTVKHKEIHGCSGQRNRAAFISRVSFDDASLSSDIAFLEDAARRTVLAKDRLRSVDPLVHKGVLVEEANRRQVDLRLLAEWFPKRKENRSYYRGRNMFWTIRWIIHLEEDQKPLELLIHGAKDQRTIGDIFQGLSVDRTLNVVQKEQLEGLLAGKKADAFSFTLLLDPAHRHQTGLTVALSASLTLRGCLARKLIVEYPTVSVRSNAPVPQTKPDFDIVLQDRTTRDDEDSRSAKCSQ</sequence>
<dbReference type="PANTHER" id="PTHR13483:SF3">
    <property type="entry name" value="BOX C_D SNORNA PROTEIN 1"/>
    <property type="match status" value="1"/>
</dbReference>
<dbReference type="GO" id="GO:0070761">
    <property type="term" value="C:pre-snoRNP complex"/>
    <property type="evidence" value="ECO:0007669"/>
    <property type="project" value="TreeGrafter"/>
</dbReference>
<dbReference type="InterPro" id="IPR051639">
    <property type="entry name" value="BCD1"/>
</dbReference>
<comment type="function">
    <text evidence="5">Required for box C/D snoRNAs accumulation involved in snoRNA processing, snoRNA transport to the nucleolus and ribosome biogenesis.</text>
</comment>
<dbReference type="SUPFAM" id="SSF144232">
    <property type="entry name" value="HIT/MYND zinc finger-like"/>
    <property type="match status" value="1"/>
</dbReference>
<dbReference type="EMBL" id="MTYJ01000001">
    <property type="protein sequence ID" value="OQV25994.1"/>
    <property type="molecule type" value="Genomic_DNA"/>
</dbReference>
<feature type="compositionally biased region" description="Basic and acidic residues" evidence="8">
    <location>
        <begin position="266"/>
        <end position="281"/>
    </location>
</feature>
<dbReference type="PANTHER" id="PTHR13483">
    <property type="entry name" value="BOX C_D SNORNA PROTEIN 1-RELATED"/>
    <property type="match status" value="1"/>
</dbReference>
<reference evidence="11" key="1">
    <citation type="submission" date="2017-01" db="EMBL/GenBank/DDBJ databases">
        <title>Comparative genomics of anhydrobiosis in the tardigrade Hypsibius dujardini.</title>
        <authorList>
            <person name="Yoshida Y."/>
            <person name="Koutsovoulos G."/>
            <person name="Laetsch D."/>
            <person name="Stevens L."/>
            <person name="Kumar S."/>
            <person name="Horikawa D."/>
            <person name="Ishino K."/>
            <person name="Komine S."/>
            <person name="Tomita M."/>
            <person name="Blaxter M."/>
            <person name="Arakawa K."/>
        </authorList>
    </citation>
    <scope>NUCLEOTIDE SEQUENCE [LARGE SCALE GENOMIC DNA]</scope>
    <source>
        <strain evidence="11">Z151</strain>
    </source>
</reference>
<evidence type="ECO:0000313" key="11">
    <source>
        <dbReference type="Proteomes" id="UP000192578"/>
    </source>
</evidence>
<dbReference type="GO" id="GO:0008270">
    <property type="term" value="F:zinc ion binding"/>
    <property type="evidence" value="ECO:0007669"/>
    <property type="project" value="UniProtKB-UniRule"/>
</dbReference>
<comment type="caution">
    <text evidence="10">The sequence shown here is derived from an EMBL/GenBank/DDBJ whole genome shotgun (WGS) entry which is preliminary data.</text>
</comment>
<dbReference type="GO" id="GO:0005634">
    <property type="term" value="C:nucleus"/>
    <property type="evidence" value="ECO:0007669"/>
    <property type="project" value="TreeGrafter"/>
</dbReference>
<dbReference type="OrthoDB" id="272357at2759"/>
<proteinExistence type="inferred from homology"/>
<protein>
    <submittedName>
        <fullName evidence="10">Box C/D snoRNA protein 1</fullName>
    </submittedName>
</protein>
<evidence type="ECO:0000256" key="7">
    <source>
        <dbReference type="PROSITE-ProRule" id="PRU00453"/>
    </source>
</evidence>
<evidence type="ECO:0000256" key="5">
    <source>
        <dbReference type="ARBA" id="ARBA00049598"/>
    </source>
</evidence>
<keyword evidence="3 7" id="KW-0863">Zinc-finger</keyword>
<dbReference type="CDD" id="cd23023">
    <property type="entry name" value="zf-HIT_BCD1"/>
    <property type="match status" value="1"/>
</dbReference>
<feature type="domain" description="HIT-type" evidence="9">
    <location>
        <begin position="20"/>
        <end position="54"/>
    </location>
</feature>
<dbReference type="Proteomes" id="UP000192578">
    <property type="component" value="Unassembled WGS sequence"/>
</dbReference>
<evidence type="ECO:0000256" key="6">
    <source>
        <dbReference type="ARBA" id="ARBA00049654"/>
    </source>
</evidence>
<evidence type="ECO:0000256" key="4">
    <source>
        <dbReference type="ARBA" id="ARBA00022833"/>
    </source>
</evidence>
<dbReference type="GO" id="GO:0000463">
    <property type="term" value="P:maturation of LSU-rRNA from tricistronic rRNA transcript (SSU-rRNA, 5.8S rRNA, LSU-rRNA)"/>
    <property type="evidence" value="ECO:0007669"/>
    <property type="project" value="TreeGrafter"/>
</dbReference>
<gene>
    <name evidence="10" type="ORF">BV898_00129</name>
</gene>
<evidence type="ECO:0000256" key="2">
    <source>
        <dbReference type="ARBA" id="ARBA00022723"/>
    </source>
</evidence>
<keyword evidence="1" id="KW-0597">Phosphoprotein</keyword>
<organism evidence="10 11">
    <name type="scientific">Hypsibius exemplaris</name>
    <name type="common">Freshwater tardigrade</name>
    <dbReference type="NCBI Taxonomy" id="2072580"/>
    <lineage>
        <taxon>Eukaryota</taxon>
        <taxon>Metazoa</taxon>
        <taxon>Ecdysozoa</taxon>
        <taxon>Tardigrada</taxon>
        <taxon>Eutardigrada</taxon>
        <taxon>Parachela</taxon>
        <taxon>Hypsibioidea</taxon>
        <taxon>Hypsibiidae</taxon>
        <taxon>Hypsibius</taxon>
    </lineage>
</organism>
<evidence type="ECO:0000259" key="9">
    <source>
        <dbReference type="PROSITE" id="PS51083"/>
    </source>
</evidence>
<dbReference type="GO" id="GO:0048254">
    <property type="term" value="P:snoRNA localization"/>
    <property type="evidence" value="ECO:0007669"/>
    <property type="project" value="TreeGrafter"/>
</dbReference>
<feature type="region of interest" description="Disordered" evidence="8">
    <location>
        <begin position="249"/>
        <end position="281"/>
    </location>
</feature>
<dbReference type="Pfam" id="PF04438">
    <property type="entry name" value="zf-HIT"/>
    <property type="match status" value="1"/>
</dbReference>
<dbReference type="InterPro" id="IPR057721">
    <property type="entry name" value="BCD1_alpha/beta"/>
</dbReference>
<dbReference type="Gene3D" id="3.30.60.190">
    <property type="match status" value="1"/>
</dbReference>
<dbReference type="PROSITE" id="PS51083">
    <property type="entry name" value="ZF_HIT"/>
    <property type="match status" value="1"/>
</dbReference>
<dbReference type="InterPro" id="IPR007529">
    <property type="entry name" value="Znf_HIT"/>
</dbReference>
<evidence type="ECO:0000256" key="1">
    <source>
        <dbReference type="ARBA" id="ARBA00022553"/>
    </source>
</evidence>
<keyword evidence="4" id="KW-0862">Zinc</keyword>
<keyword evidence="11" id="KW-1185">Reference proteome</keyword>
<evidence type="ECO:0000256" key="8">
    <source>
        <dbReference type="SAM" id="MobiDB-lite"/>
    </source>
</evidence>
<dbReference type="AlphaFoldDB" id="A0A1W0XEU5"/>
<dbReference type="GO" id="GO:0000492">
    <property type="term" value="P:box C/D snoRNP assembly"/>
    <property type="evidence" value="ECO:0007669"/>
    <property type="project" value="TreeGrafter"/>
</dbReference>
<accession>A0A1W0XEU5</accession>
<name>A0A1W0XEU5_HYPEX</name>